<dbReference type="AlphaFoldDB" id="T1EI16"/>
<evidence type="ECO:0000313" key="12">
    <source>
        <dbReference type="EMBL" id="ESO11958.1"/>
    </source>
</evidence>
<keyword evidence="6 10" id="KW-0472">Membrane</keyword>
<evidence type="ECO:0000256" key="10">
    <source>
        <dbReference type="SAM" id="Phobius"/>
    </source>
</evidence>
<protein>
    <recommendedName>
        <fullName evidence="11">G-protein coupled receptors family 1 profile domain-containing protein</fullName>
    </recommendedName>
</protein>
<dbReference type="PANTHER" id="PTHR24235:SF29">
    <property type="entry name" value="GH23382P"/>
    <property type="match status" value="1"/>
</dbReference>
<keyword evidence="3 9" id="KW-0812">Transmembrane</keyword>
<organism evidence="13 14">
    <name type="scientific">Helobdella robusta</name>
    <name type="common">Californian leech</name>
    <dbReference type="NCBI Taxonomy" id="6412"/>
    <lineage>
        <taxon>Eukaryota</taxon>
        <taxon>Metazoa</taxon>
        <taxon>Spiralia</taxon>
        <taxon>Lophotrochozoa</taxon>
        <taxon>Annelida</taxon>
        <taxon>Clitellata</taxon>
        <taxon>Hirudinea</taxon>
        <taxon>Rhynchobdellida</taxon>
        <taxon>Glossiphoniidae</taxon>
        <taxon>Helobdella</taxon>
    </lineage>
</organism>
<dbReference type="InterPro" id="IPR000276">
    <property type="entry name" value="GPCR_Rhodpsn"/>
</dbReference>
<evidence type="ECO:0000259" key="11">
    <source>
        <dbReference type="PROSITE" id="PS50262"/>
    </source>
</evidence>
<dbReference type="Pfam" id="PF00001">
    <property type="entry name" value="7tm_1"/>
    <property type="match status" value="1"/>
</dbReference>
<evidence type="ECO:0000313" key="13">
    <source>
        <dbReference type="EnsemblMetazoa" id="HelroP133608"/>
    </source>
</evidence>
<dbReference type="PRINTS" id="PR00237">
    <property type="entry name" value="GPCRRHODOPSN"/>
</dbReference>
<evidence type="ECO:0000256" key="9">
    <source>
        <dbReference type="RuleBase" id="RU000688"/>
    </source>
</evidence>
<keyword evidence="7 9" id="KW-0675">Receptor</keyword>
<keyword evidence="4 10" id="KW-1133">Transmembrane helix</keyword>
<feature type="transmembrane region" description="Helical" evidence="10">
    <location>
        <begin position="167"/>
        <end position="191"/>
    </location>
</feature>
<dbReference type="EMBL" id="AMQM01000005">
    <property type="status" value="NOT_ANNOTATED_CDS"/>
    <property type="molecule type" value="Genomic_DNA"/>
</dbReference>
<feature type="transmembrane region" description="Helical" evidence="10">
    <location>
        <begin position="37"/>
        <end position="59"/>
    </location>
</feature>
<comment type="similarity">
    <text evidence="2 9">Belongs to the G-protein coupled receptor 1 family.</text>
</comment>
<dbReference type="GeneID" id="20196216"/>
<gene>
    <name evidence="13" type="primary">20196216</name>
    <name evidence="12" type="ORF">HELRODRAFT_133608</name>
</gene>
<feature type="transmembrane region" description="Helical" evidence="10">
    <location>
        <begin position="114"/>
        <end position="136"/>
    </location>
</feature>
<dbReference type="InterPro" id="IPR017452">
    <property type="entry name" value="GPCR_Rhodpsn_7TM"/>
</dbReference>
<dbReference type="EnsemblMetazoa" id="HelroT133608">
    <property type="protein sequence ID" value="HelroP133608"/>
    <property type="gene ID" value="HelroG133608"/>
</dbReference>
<proteinExistence type="inferred from homology"/>
<keyword evidence="14" id="KW-1185">Reference proteome</keyword>
<evidence type="ECO:0000256" key="4">
    <source>
        <dbReference type="ARBA" id="ARBA00022989"/>
    </source>
</evidence>
<feature type="transmembrane region" description="Helical" evidence="10">
    <location>
        <begin position="252"/>
        <end position="272"/>
    </location>
</feature>
<dbReference type="GO" id="GO:0004983">
    <property type="term" value="F:neuropeptide Y receptor activity"/>
    <property type="evidence" value="ECO:0007669"/>
    <property type="project" value="InterPro"/>
</dbReference>
<dbReference type="PROSITE" id="PS50262">
    <property type="entry name" value="G_PROTEIN_RECEP_F1_2"/>
    <property type="match status" value="1"/>
</dbReference>
<feature type="transmembrane region" description="Helical" evidence="10">
    <location>
        <begin position="6"/>
        <end position="25"/>
    </location>
</feature>
<reference evidence="14" key="1">
    <citation type="submission" date="2012-12" db="EMBL/GenBank/DDBJ databases">
        <authorList>
            <person name="Hellsten U."/>
            <person name="Grimwood J."/>
            <person name="Chapman J.A."/>
            <person name="Shapiro H."/>
            <person name="Aerts A."/>
            <person name="Otillar R.P."/>
            <person name="Terry A.Y."/>
            <person name="Boore J.L."/>
            <person name="Simakov O."/>
            <person name="Marletaz F."/>
            <person name="Cho S.-J."/>
            <person name="Edsinger-Gonzales E."/>
            <person name="Havlak P."/>
            <person name="Kuo D.-H."/>
            <person name="Larsson T."/>
            <person name="Lv J."/>
            <person name="Arendt D."/>
            <person name="Savage R."/>
            <person name="Osoegawa K."/>
            <person name="de Jong P."/>
            <person name="Lindberg D.R."/>
            <person name="Seaver E.C."/>
            <person name="Weisblat D.A."/>
            <person name="Putnam N.H."/>
            <person name="Grigoriev I.V."/>
            <person name="Rokhsar D.S."/>
        </authorList>
    </citation>
    <scope>NUCLEOTIDE SEQUENCE</scope>
</reference>
<reference evidence="12 14" key="2">
    <citation type="journal article" date="2013" name="Nature">
        <title>Insights into bilaterian evolution from three spiralian genomes.</title>
        <authorList>
            <person name="Simakov O."/>
            <person name="Marletaz F."/>
            <person name="Cho S.J."/>
            <person name="Edsinger-Gonzales E."/>
            <person name="Havlak P."/>
            <person name="Hellsten U."/>
            <person name="Kuo D.H."/>
            <person name="Larsson T."/>
            <person name="Lv J."/>
            <person name="Arendt D."/>
            <person name="Savage R."/>
            <person name="Osoegawa K."/>
            <person name="de Jong P."/>
            <person name="Grimwood J."/>
            <person name="Chapman J.A."/>
            <person name="Shapiro H."/>
            <person name="Aerts A."/>
            <person name="Otillar R.P."/>
            <person name="Terry A.Y."/>
            <person name="Boore J.L."/>
            <person name="Grigoriev I.V."/>
            <person name="Lindberg D.R."/>
            <person name="Seaver E.C."/>
            <person name="Weisblat D.A."/>
            <person name="Putnam N.H."/>
            <person name="Rokhsar D.S."/>
        </authorList>
    </citation>
    <scope>NUCLEOTIDE SEQUENCE</scope>
</reference>
<dbReference type="CTD" id="20196216"/>
<dbReference type="EMBL" id="KB095811">
    <property type="protein sequence ID" value="ESO11958.1"/>
    <property type="molecule type" value="Genomic_DNA"/>
</dbReference>
<feature type="domain" description="G-protein coupled receptors family 1 profile" evidence="11">
    <location>
        <begin position="16"/>
        <end position="269"/>
    </location>
</feature>
<dbReference type="SMART" id="SM01381">
    <property type="entry name" value="7TM_GPCR_Srsx"/>
    <property type="match status" value="1"/>
</dbReference>
<dbReference type="PANTHER" id="PTHR24235">
    <property type="entry name" value="NEUROPEPTIDE Y RECEPTOR"/>
    <property type="match status" value="1"/>
</dbReference>
<dbReference type="GO" id="GO:0004930">
    <property type="term" value="F:G protein-coupled receptor activity"/>
    <property type="evidence" value="ECO:0000318"/>
    <property type="project" value="GO_Central"/>
</dbReference>
<dbReference type="OMA" id="NIMANFY"/>
<evidence type="ECO:0000256" key="3">
    <source>
        <dbReference type="ARBA" id="ARBA00022692"/>
    </source>
</evidence>
<feature type="transmembrane region" description="Helical" evidence="10">
    <location>
        <begin position="212"/>
        <end position="232"/>
    </location>
</feature>
<feature type="transmembrane region" description="Helical" evidence="10">
    <location>
        <begin position="65"/>
        <end position="93"/>
    </location>
</feature>
<evidence type="ECO:0000256" key="2">
    <source>
        <dbReference type="ARBA" id="ARBA00010663"/>
    </source>
</evidence>
<evidence type="ECO:0000256" key="1">
    <source>
        <dbReference type="ARBA" id="ARBA00004141"/>
    </source>
</evidence>
<dbReference type="GO" id="GO:0007186">
    <property type="term" value="P:G protein-coupled receptor signaling pathway"/>
    <property type="evidence" value="ECO:0000318"/>
    <property type="project" value="GO_Central"/>
</dbReference>
<name>T1EI16_HELRO</name>
<evidence type="ECO:0000256" key="7">
    <source>
        <dbReference type="ARBA" id="ARBA00023170"/>
    </source>
</evidence>
<comment type="subcellular location">
    <subcellularLocation>
        <location evidence="1">Membrane</location>
        <topology evidence="1">Multi-pass membrane protein</topology>
    </subcellularLocation>
</comment>
<dbReference type="GO" id="GO:0032870">
    <property type="term" value="P:cellular response to hormone stimulus"/>
    <property type="evidence" value="ECO:0000318"/>
    <property type="project" value="GO_Central"/>
</dbReference>
<dbReference type="Proteomes" id="UP000015101">
    <property type="component" value="Unassembled WGS sequence"/>
</dbReference>
<dbReference type="HOGENOM" id="CLU_009579_6_1_1"/>
<dbReference type="PROSITE" id="PS00237">
    <property type="entry name" value="G_PROTEIN_RECEP_F1_1"/>
    <property type="match status" value="1"/>
</dbReference>
<dbReference type="Gene3D" id="1.20.1070.10">
    <property type="entry name" value="Rhodopsin 7-helix transmembrane proteins"/>
    <property type="match status" value="1"/>
</dbReference>
<dbReference type="RefSeq" id="XP_009008678.1">
    <property type="nucleotide sequence ID" value="XM_009010430.1"/>
</dbReference>
<dbReference type="eggNOG" id="KOG3656">
    <property type="taxonomic scope" value="Eukaryota"/>
</dbReference>
<dbReference type="InParanoid" id="T1EI16"/>
<dbReference type="FunFam" id="1.20.1070.10:FF:000373">
    <property type="entry name" value="Neuropeptide F receptor"/>
    <property type="match status" value="1"/>
</dbReference>
<dbReference type="STRING" id="6412.T1EI16"/>
<reference evidence="13" key="3">
    <citation type="submission" date="2015-06" db="UniProtKB">
        <authorList>
            <consortium name="EnsemblMetazoa"/>
        </authorList>
    </citation>
    <scope>IDENTIFICATION</scope>
</reference>
<evidence type="ECO:0000256" key="5">
    <source>
        <dbReference type="ARBA" id="ARBA00023040"/>
    </source>
</evidence>
<dbReference type="KEGG" id="hro:HELRODRAFT_133608"/>
<dbReference type="GO" id="GO:0005886">
    <property type="term" value="C:plasma membrane"/>
    <property type="evidence" value="ECO:0000318"/>
    <property type="project" value="GO_Central"/>
</dbReference>
<accession>T1EI16</accession>
<dbReference type="PRINTS" id="PR01012">
    <property type="entry name" value="NRPEPTIDEYR"/>
</dbReference>
<keyword evidence="8 9" id="KW-0807">Transducer</keyword>
<dbReference type="OrthoDB" id="9046662at2759"/>
<sequence>ILIFLSVIVISFGTAGNALVVGIVVKSKNMKTATNILIANLALADIMVLFFDLPLTLHYQLNRIWVHGIFLCHAFYMLFGVFECVSILSMTAIAIDRYVLIVRPLSTKLTPLNAVLLAAFIFLISTIVALPAGIFVKVTDLSNDKIGFRMVTCGDDWPDKGDWYRKIYTVAVILMMFVFPLFVIACLYTLIFNKIRQRIKSRSGSSSKTNRMLVTVVLVFVVSWVPHQLVTSVYEFFPYLDPDRETISMVDLYFRLLAFSSSCINPILYGYMNDNF</sequence>
<evidence type="ECO:0000256" key="6">
    <source>
        <dbReference type="ARBA" id="ARBA00023136"/>
    </source>
</evidence>
<evidence type="ECO:0000256" key="8">
    <source>
        <dbReference type="ARBA" id="ARBA00023224"/>
    </source>
</evidence>
<dbReference type="InterPro" id="IPR000611">
    <property type="entry name" value="NPY_rcpt"/>
</dbReference>
<keyword evidence="5 9" id="KW-0297">G-protein coupled receptor</keyword>
<dbReference type="SUPFAM" id="SSF81321">
    <property type="entry name" value="Family A G protein-coupled receptor-like"/>
    <property type="match status" value="1"/>
</dbReference>
<evidence type="ECO:0000313" key="14">
    <source>
        <dbReference type="Proteomes" id="UP000015101"/>
    </source>
</evidence>